<organism evidence="1 2">
    <name type="scientific">Carya illinoinensis</name>
    <name type="common">Pecan</name>
    <dbReference type="NCBI Taxonomy" id="32201"/>
    <lineage>
        <taxon>Eukaryota</taxon>
        <taxon>Viridiplantae</taxon>
        <taxon>Streptophyta</taxon>
        <taxon>Embryophyta</taxon>
        <taxon>Tracheophyta</taxon>
        <taxon>Spermatophyta</taxon>
        <taxon>Magnoliopsida</taxon>
        <taxon>eudicotyledons</taxon>
        <taxon>Gunneridae</taxon>
        <taxon>Pentapetalae</taxon>
        <taxon>rosids</taxon>
        <taxon>fabids</taxon>
        <taxon>Fagales</taxon>
        <taxon>Juglandaceae</taxon>
        <taxon>Carya</taxon>
    </lineage>
</organism>
<keyword evidence="2" id="KW-1185">Reference proteome</keyword>
<dbReference type="AlphaFoldDB" id="A0A8T1QWX0"/>
<reference evidence="1" key="1">
    <citation type="submission" date="2020-12" db="EMBL/GenBank/DDBJ databases">
        <title>WGS assembly of Carya illinoinensis cv. Pawnee.</title>
        <authorList>
            <person name="Platts A."/>
            <person name="Shu S."/>
            <person name="Wright S."/>
            <person name="Barry K."/>
            <person name="Edger P."/>
            <person name="Pires J.C."/>
            <person name="Schmutz J."/>
        </authorList>
    </citation>
    <scope>NUCLEOTIDE SEQUENCE</scope>
    <source>
        <tissue evidence="1">Leaf</tissue>
    </source>
</reference>
<evidence type="ECO:0000313" key="2">
    <source>
        <dbReference type="Proteomes" id="UP000811609"/>
    </source>
</evidence>
<comment type="caution">
    <text evidence="1">The sequence shown here is derived from an EMBL/GenBank/DDBJ whole genome shotgun (WGS) entry which is preliminary data.</text>
</comment>
<evidence type="ECO:0000313" key="1">
    <source>
        <dbReference type="EMBL" id="KAG6658411.1"/>
    </source>
</evidence>
<protein>
    <submittedName>
        <fullName evidence="1">Uncharacterized protein</fullName>
    </submittedName>
</protein>
<sequence length="112" mass="12268">MEELSLAPSTLMAGSSRTFVELLKPLVPMTSSAGIPMASPILINGSPTFIFSEKEMSAAEKTVKKNTLVLKFPRGRPSIGNIKLPMVKRWGLASIPTIGIFDNRNIFDKDFE</sequence>
<dbReference type="Proteomes" id="UP000811609">
    <property type="component" value="Chromosome 4"/>
</dbReference>
<proteinExistence type="predicted"/>
<name>A0A8T1QWX0_CARIL</name>
<accession>A0A8T1QWX0</accession>
<gene>
    <name evidence="1" type="ORF">CIPAW_04G159200</name>
</gene>
<dbReference type="EMBL" id="CM031812">
    <property type="protein sequence ID" value="KAG6658411.1"/>
    <property type="molecule type" value="Genomic_DNA"/>
</dbReference>